<feature type="compositionally biased region" description="Low complexity" evidence="1">
    <location>
        <begin position="83"/>
        <end position="94"/>
    </location>
</feature>
<feature type="compositionally biased region" description="Acidic residues" evidence="1">
    <location>
        <begin position="8"/>
        <end position="20"/>
    </location>
</feature>
<accession>A0A5C3KQQ2</accession>
<feature type="region of interest" description="Disordered" evidence="1">
    <location>
        <begin position="1"/>
        <end position="23"/>
    </location>
</feature>
<feature type="compositionally biased region" description="Low complexity" evidence="1">
    <location>
        <begin position="311"/>
        <end position="325"/>
    </location>
</feature>
<feature type="compositionally biased region" description="Basic and acidic residues" evidence="1">
    <location>
        <begin position="777"/>
        <end position="786"/>
    </location>
</feature>
<name>A0A5C3KQQ2_COPMA</name>
<evidence type="ECO:0000313" key="3">
    <source>
        <dbReference type="Proteomes" id="UP000307440"/>
    </source>
</evidence>
<proteinExistence type="predicted"/>
<dbReference type="Proteomes" id="UP000307440">
    <property type="component" value="Unassembled WGS sequence"/>
</dbReference>
<sequence length="820" mass="91160">MSTSSDFADVESDTYTATDDDFYHDSKQLQVASVRLFKHALTFFPRTSSPESIYSSEQTQDDSPQIPMSGSPQLKHKPAVRNLRSLSRSEGSSGWVADDDPFSPRRPQTQDSQPPTVLLSPPNPSPNAKLLQLPRLVTETFPSVLRNPISPLNIGDAEGALGSRWSPDTEDSAPPSQRASLKSPLGMFNPSTAFHDETSVEDRGRAEERVRKHREGVDYFTSAGQFDPTLDSEPSTAEEEEQGYTLGHPLQRMPGKVKGFNQAAYYHHKMDEPDKDREKAKRPSLLNKYLDPWQQVHLFGEAEGGDDEEASVASYSTTTTGVSSGDRYQYEYDMREGDWSESSGSGSQREEDGKKKKKLWLSRKAFHLPTTNIWSESGHDVRVLLRAVMTQTQAKRKEAGLGPILDAETERLLHANEYEIDGRNLIIFSPEAPLKSKRLAIKQLPLSSPELLMLLELNHSEVTALDPTNHVPGIMGVLEAQPVDIGELQVFLVLGEMEEFDVQKLDCEGRYFDLFRQLLEGLAFLRNQRIGNMQCSAPGSFMVQHEVAGDGTSRPRYLFVDFSAATRVLPVPLPDDPPESQPESSKREELIPGVNDMYDLGTLFARLIKAAPGDVRRRLDAHLTLLVQGMTEGGFTVDECRVLFEMIWSKWRRGRRFTFGPGMVGRGDVGVVESEKEEDVGAVESEQEEEQGGVPGQTVVRRDYANAGVGGKNGDLQLDKGGWVDQVGVPSKLGSSSNEEEDDCQFDGRDEDSDHPNFYYDSDPCDSDNPEGGGESRSARLDEDQVDHWRRGRAGTIIAKVAIPAVHNLQVVEVEIKPYD</sequence>
<gene>
    <name evidence="2" type="ORF">FA15DRAFT_657108</name>
</gene>
<dbReference type="AlphaFoldDB" id="A0A5C3KQQ2"/>
<feature type="region of interest" description="Disordered" evidence="1">
    <location>
        <begin position="160"/>
        <end position="185"/>
    </location>
</feature>
<feature type="compositionally biased region" description="Basic and acidic residues" evidence="1">
    <location>
        <begin position="328"/>
        <end position="338"/>
    </location>
</feature>
<evidence type="ECO:0000313" key="2">
    <source>
        <dbReference type="EMBL" id="TFK22900.1"/>
    </source>
</evidence>
<keyword evidence="3" id="KW-1185">Reference proteome</keyword>
<feature type="compositionally biased region" description="Polar residues" evidence="1">
    <location>
        <begin position="47"/>
        <end position="72"/>
    </location>
</feature>
<feature type="region of interest" description="Disordered" evidence="1">
    <location>
        <begin position="222"/>
        <end position="242"/>
    </location>
</feature>
<feature type="region of interest" description="Disordered" evidence="1">
    <location>
        <begin position="727"/>
        <end position="786"/>
    </location>
</feature>
<feature type="compositionally biased region" description="Basic and acidic residues" evidence="1">
    <location>
        <begin position="746"/>
        <end position="755"/>
    </location>
</feature>
<reference evidence="2 3" key="1">
    <citation type="journal article" date="2019" name="Nat. Ecol. Evol.">
        <title>Megaphylogeny resolves global patterns of mushroom evolution.</title>
        <authorList>
            <person name="Varga T."/>
            <person name="Krizsan K."/>
            <person name="Foldi C."/>
            <person name="Dima B."/>
            <person name="Sanchez-Garcia M."/>
            <person name="Sanchez-Ramirez S."/>
            <person name="Szollosi G.J."/>
            <person name="Szarkandi J.G."/>
            <person name="Papp V."/>
            <person name="Albert L."/>
            <person name="Andreopoulos W."/>
            <person name="Angelini C."/>
            <person name="Antonin V."/>
            <person name="Barry K.W."/>
            <person name="Bougher N.L."/>
            <person name="Buchanan P."/>
            <person name="Buyck B."/>
            <person name="Bense V."/>
            <person name="Catcheside P."/>
            <person name="Chovatia M."/>
            <person name="Cooper J."/>
            <person name="Damon W."/>
            <person name="Desjardin D."/>
            <person name="Finy P."/>
            <person name="Geml J."/>
            <person name="Haridas S."/>
            <person name="Hughes K."/>
            <person name="Justo A."/>
            <person name="Karasinski D."/>
            <person name="Kautmanova I."/>
            <person name="Kiss B."/>
            <person name="Kocsube S."/>
            <person name="Kotiranta H."/>
            <person name="LaButti K.M."/>
            <person name="Lechner B.E."/>
            <person name="Liimatainen K."/>
            <person name="Lipzen A."/>
            <person name="Lukacs Z."/>
            <person name="Mihaltcheva S."/>
            <person name="Morgado L.N."/>
            <person name="Niskanen T."/>
            <person name="Noordeloos M.E."/>
            <person name="Ohm R.A."/>
            <person name="Ortiz-Santana B."/>
            <person name="Ovrebo C."/>
            <person name="Racz N."/>
            <person name="Riley R."/>
            <person name="Savchenko A."/>
            <person name="Shiryaev A."/>
            <person name="Soop K."/>
            <person name="Spirin V."/>
            <person name="Szebenyi C."/>
            <person name="Tomsovsky M."/>
            <person name="Tulloss R.E."/>
            <person name="Uehling J."/>
            <person name="Grigoriev I.V."/>
            <person name="Vagvolgyi C."/>
            <person name="Papp T."/>
            <person name="Martin F.M."/>
            <person name="Miettinen O."/>
            <person name="Hibbett D.S."/>
            <person name="Nagy L.G."/>
        </authorList>
    </citation>
    <scope>NUCLEOTIDE SEQUENCE [LARGE SCALE GENOMIC DNA]</scope>
    <source>
        <strain evidence="2 3">CBS 121175</strain>
    </source>
</reference>
<feature type="region of interest" description="Disordered" evidence="1">
    <location>
        <begin position="47"/>
        <end position="129"/>
    </location>
</feature>
<feature type="compositionally biased region" description="Polar residues" evidence="1">
    <location>
        <begin position="106"/>
        <end position="115"/>
    </location>
</feature>
<dbReference type="STRING" id="230819.A0A5C3KQQ2"/>
<feature type="region of interest" description="Disordered" evidence="1">
    <location>
        <begin position="303"/>
        <end position="355"/>
    </location>
</feature>
<protein>
    <submittedName>
        <fullName evidence="2">Uncharacterized protein</fullName>
    </submittedName>
</protein>
<feature type="region of interest" description="Disordered" evidence="1">
    <location>
        <begin position="670"/>
        <end position="700"/>
    </location>
</feature>
<feature type="compositionally biased region" description="Acidic residues" evidence="1">
    <location>
        <begin position="675"/>
        <end position="691"/>
    </location>
</feature>
<dbReference type="OrthoDB" id="3260792at2759"/>
<dbReference type="EMBL" id="ML210229">
    <property type="protein sequence ID" value="TFK22900.1"/>
    <property type="molecule type" value="Genomic_DNA"/>
</dbReference>
<organism evidence="2 3">
    <name type="scientific">Coprinopsis marcescibilis</name>
    <name type="common">Agaric fungus</name>
    <name type="synonym">Psathyrella marcescibilis</name>
    <dbReference type="NCBI Taxonomy" id="230819"/>
    <lineage>
        <taxon>Eukaryota</taxon>
        <taxon>Fungi</taxon>
        <taxon>Dikarya</taxon>
        <taxon>Basidiomycota</taxon>
        <taxon>Agaricomycotina</taxon>
        <taxon>Agaricomycetes</taxon>
        <taxon>Agaricomycetidae</taxon>
        <taxon>Agaricales</taxon>
        <taxon>Agaricineae</taxon>
        <taxon>Psathyrellaceae</taxon>
        <taxon>Coprinopsis</taxon>
    </lineage>
</organism>
<evidence type="ECO:0000256" key="1">
    <source>
        <dbReference type="SAM" id="MobiDB-lite"/>
    </source>
</evidence>